<dbReference type="SMART" id="SM00388">
    <property type="entry name" value="HisKA"/>
    <property type="match status" value="1"/>
</dbReference>
<dbReference type="CDD" id="cd17546">
    <property type="entry name" value="REC_hyHK_CKI1_RcsC-like"/>
    <property type="match status" value="1"/>
</dbReference>
<dbReference type="Proteomes" id="UP000285379">
    <property type="component" value="Unassembled WGS sequence"/>
</dbReference>
<dbReference type="SUPFAM" id="SSF52172">
    <property type="entry name" value="CheY-like"/>
    <property type="match status" value="1"/>
</dbReference>
<sequence>MLRVSLQNKILLGYLLLVAVISSMTAILLHERKRMHEIEAETTEIRKIRKDINTVHRCITELATHGESVITWNEMDFRKYRDQRLGVDSLLQIIKQYVGGFVHTEQIDTLCNLLEEKENHLLHIMETVTVQRKTDSLLVNHLPEVARRATRVRIVTQKKSGIAGFFGGKKSVQVLPSAQELHAFSDSLIALQRIHTVEMETYADSLSSRNRTLNRELSQLISSLDNQAQAVFAQKDQKIAEAQDLSFFMFAIIIAFAIILLLISFLIIRSDLRKEEKIKSRLNQVISENKELLEMRKRIILTVSHDIRGPLGNIHNCADLASQTREKKKRESYLEDIRHSCHHILHLVNDLMDAYRINEVGDLRNDLPFNLNRFLKRISDEFSRKAISKALILYAVHENCSLTVKGDADKLEQVLANLLTNAIKFTPSGTVNFHSRYSDGKLNIEIRDTGIGMDEETLKRIFAPFERAAQNINSEGFGLGLFLTKGLVKVLDGTMDVESELGKGSVFRLEFPLPETDEPAEEDKQDNNQIFMLPKKVLVVDDDPIQLKIAEDMLGRNGITCTTCMNIQDVVAALEKSDYDIVLTDVQMPETDGFGLLKLLRNSDIGNSRSIPVAVMTARSDGNTGIYEKEGFAGYIHKPFNIHGLLSFLSTIISHTRVSNAGDFDFSCLLKDIDDNGYMLSLVIDESRKELAEMELALKKYDRELMRKIIHRMMPVWEILGKERLLREFQKELHNNESVNEIIGEYARQVIDILEKLIKETEKELGKYENTDS</sequence>
<reference evidence="10 11" key="1">
    <citation type="submission" date="2018-08" db="EMBL/GenBank/DDBJ databases">
        <title>A genome reference for cultivated species of the human gut microbiota.</title>
        <authorList>
            <person name="Zou Y."/>
            <person name="Xue W."/>
            <person name="Luo G."/>
        </authorList>
    </citation>
    <scope>NUCLEOTIDE SEQUENCE [LARGE SCALE GENOMIC DNA]</scope>
    <source>
        <strain evidence="10 11">AF14-8</strain>
    </source>
</reference>
<dbReference type="GO" id="GO:0009927">
    <property type="term" value="F:histidine phosphotransfer kinase activity"/>
    <property type="evidence" value="ECO:0007669"/>
    <property type="project" value="TreeGrafter"/>
</dbReference>
<evidence type="ECO:0000259" key="9">
    <source>
        <dbReference type="PROSITE" id="PS50110"/>
    </source>
</evidence>
<dbReference type="GO" id="GO:0005886">
    <property type="term" value="C:plasma membrane"/>
    <property type="evidence" value="ECO:0007669"/>
    <property type="project" value="TreeGrafter"/>
</dbReference>
<dbReference type="RefSeq" id="WP_117928883.1">
    <property type="nucleotide sequence ID" value="NZ_QRYT01000032.1"/>
</dbReference>
<dbReference type="Pfam" id="PF02518">
    <property type="entry name" value="HATPase_c"/>
    <property type="match status" value="1"/>
</dbReference>
<dbReference type="Gene3D" id="1.10.287.130">
    <property type="match status" value="1"/>
</dbReference>
<dbReference type="GO" id="GO:0000155">
    <property type="term" value="F:phosphorelay sensor kinase activity"/>
    <property type="evidence" value="ECO:0007669"/>
    <property type="project" value="InterPro"/>
</dbReference>
<dbReference type="EMBL" id="QRYT01000032">
    <property type="protein sequence ID" value="RGV07391.1"/>
    <property type="molecule type" value="Genomic_DNA"/>
</dbReference>
<organism evidence="10 11">
    <name type="scientific">Phocaeicola vulgatus</name>
    <name type="common">Bacteroides vulgatus</name>
    <dbReference type="NCBI Taxonomy" id="821"/>
    <lineage>
        <taxon>Bacteria</taxon>
        <taxon>Pseudomonadati</taxon>
        <taxon>Bacteroidota</taxon>
        <taxon>Bacteroidia</taxon>
        <taxon>Bacteroidales</taxon>
        <taxon>Bacteroidaceae</taxon>
        <taxon>Phocaeicola</taxon>
    </lineage>
</organism>
<dbReference type="EC" id="2.7.13.3" evidence="2"/>
<dbReference type="InterPro" id="IPR005467">
    <property type="entry name" value="His_kinase_dom"/>
</dbReference>
<evidence type="ECO:0000313" key="10">
    <source>
        <dbReference type="EMBL" id="RGV07391.1"/>
    </source>
</evidence>
<dbReference type="AlphaFoldDB" id="A0A412VKH3"/>
<keyword evidence="5" id="KW-0418">Kinase</keyword>
<comment type="caution">
    <text evidence="10">The sequence shown here is derived from an EMBL/GenBank/DDBJ whole genome shotgun (WGS) entry which is preliminary data.</text>
</comment>
<dbReference type="PRINTS" id="PR00344">
    <property type="entry name" value="BCTRLSENSOR"/>
</dbReference>
<evidence type="ECO:0000256" key="7">
    <source>
        <dbReference type="SAM" id="Phobius"/>
    </source>
</evidence>
<keyword evidence="3 6" id="KW-0597">Phosphoprotein</keyword>
<name>A0A412VKH3_PHOVU</name>
<dbReference type="InterPro" id="IPR001789">
    <property type="entry name" value="Sig_transdc_resp-reg_receiver"/>
</dbReference>
<dbReference type="SUPFAM" id="SSF47384">
    <property type="entry name" value="Homodimeric domain of signal transducing histidine kinase"/>
    <property type="match status" value="1"/>
</dbReference>
<dbReference type="Pfam" id="PF00512">
    <property type="entry name" value="HisKA"/>
    <property type="match status" value="1"/>
</dbReference>
<keyword evidence="4" id="KW-0808">Transferase</keyword>
<keyword evidence="7" id="KW-1133">Transmembrane helix</keyword>
<keyword evidence="7" id="KW-0812">Transmembrane</keyword>
<dbReference type="PROSITE" id="PS50110">
    <property type="entry name" value="RESPONSE_REGULATORY"/>
    <property type="match status" value="1"/>
</dbReference>
<dbReference type="SMART" id="SM00387">
    <property type="entry name" value="HATPase_c"/>
    <property type="match status" value="1"/>
</dbReference>
<feature type="modified residue" description="4-aspartylphosphate" evidence="6">
    <location>
        <position position="585"/>
    </location>
</feature>
<dbReference type="Pfam" id="PF00072">
    <property type="entry name" value="Response_reg"/>
    <property type="match status" value="1"/>
</dbReference>
<proteinExistence type="predicted"/>
<dbReference type="InterPro" id="IPR011006">
    <property type="entry name" value="CheY-like_superfamily"/>
</dbReference>
<dbReference type="InterPro" id="IPR003594">
    <property type="entry name" value="HATPase_dom"/>
</dbReference>
<dbReference type="InterPro" id="IPR004358">
    <property type="entry name" value="Sig_transdc_His_kin-like_C"/>
</dbReference>
<dbReference type="PANTHER" id="PTHR43047:SF72">
    <property type="entry name" value="OSMOSENSING HISTIDINE PROTEIN KINASE SLN1"/>
    <property type="match status" value="1"/>
</dbReference>
<protein>
    <recommendedName>
        <fullName evidence="2">histidine kinase</fullName>
        <ecNumber evidence="2">2.7.13.3</ecNumber>
    </recommendedName>
</protein>
<dbReference type="PROSITE" id="PS50109">
    <property type="entry name" value="HIS_KIN"/>
    <property type="match status" value="1"/>
</dbReference>
<dbReference type="CDD" id="cd00082">
    <property type="entry name" value="HisKA"/>
    <property type="match status" value="1"/>
</dbReference>
<feature type="transmembrane region" description="Helical" evidence="7">
    <location>
        <begin position="12"/>
        <end position="29"/>
    </location>
</feature>
<feature type="domain" description="Histidine kinase" evidence="8">
    <location>
        <begin position="302"/>
        <end position="515"/>
    </location>
</feature>
<accession>A0A412VKH3</accession>
<evidence type="ECO:0000256" key="4">
    <source>
        <dbReference type="ARBA" id="ARBA00022679"/>
    </source>
</evidence>
<comment type="catalytic activity">
    <reaction evidence="1">
        <text>ATP + protein L-histidine = ADP + protein N-phospho-L-histidine.</text>
        <dbReference type="EC" id="2.7.13.3"/>
    </reaction>
</comment>
<dbReference type="SUPFAM" id="SSF55874">
    <property type="entry name" value="ATPase domain of HSP90 chaperone/DNA topoisomerase II/histidine kinase"/>
    <property type="match status" value="1"/>
</dbReference>
<gene>
    <name evidence="10" type="ORF">DWW27_13485</name>
</gene>
<dbReference type="Gene3D" id="3.30.565.10">
    <property type="entry name" value="Histidine kinase-like ATPase, C-terminal domain"/>
    <property type="match status" value="1"/>
</dbReference>
<keyword evidence="7" id="KW-0472">Membrane</keyword>
<evidence type="ECO:0000256" key="3">
    <source>
        <dbReference type="ARBA" id="ARBA00022553"/>
    </source>
</evidence>
<dbReference type="InterPro" id="IPR036890">
    <property type="entry name" value="HATPase_C_sf"/>
</dbReference>
<dbReference type="Gene3D" id="3.40.50.2300">
    <property type="match status" value="1"/>
</dbReference>
<feature type="transmembrane region" description="Helical" evidence="7">
    <location>
        <begin position="245"/>
        <end position="268"/>
    </location>
</feature>
<dbReference type="SMART" id="SM00448">
    <property type="entry name" value="REC"/>
    <property type="match status" value="1"/>
</dbReference>
<dbReference type="PANTHER" id="PTHR43047">
    <property type="entry name" value="TWO-COMPONENT HISTIDINE PROTEIN KINASE"/>
    <property type="match status" value="1"/>
</dbReference>
<evidence type="ECO:0000256" key="1">
    <source>
        <dbReference type="ARBA" id="ARBA00000085"/>
    </source>
</evidence>
<feature type="domain" description="Response regulatory" evidence="9">
    <location>
        <begin position="536"/>
        <end position="653"/>
    </location>
</feature>
<evidence type="ECO:0000256" key="5">
    <source>
        <dbReference type="ARBA" id="ARBA00022777"/>
    </source>
</evidence>
<evidence type="ECO:0000256" key="2">
    <source>
        <dbReference type="ARBA" id="ARBA00012438"/>
    </source>
</evidence>
<evidence type="ECO:0000259" key="8">
    <source>
        <dbReference type="PROSITE" id="PS50109"/>
    </source>
</evidence>
<evidence type="ECO:0000256" key="6">
    <source>
        <dbReference type="PROSITE-ProRule" id="PRU00169"/>
    </source>
</evidence>
<evidence type="ECO:0000313" key="11">
    <source>
        <dbReference type="Proteomes" id="UP000285379"/>
    </source>
</evidence>
<dbReference type="InterPro" id="IPR003661">
    <property type="entry name" value="HisK_dim/P_dom"/>
</dbReference>
<dbReference type="InterPro" id="IPR036097">
    <property type="entry name" value="HisK_dim/P_sf"/>
</dbReference>